<dbReference type="AlphaFoldDB" id="A0A0D0AF46"/>
<dbReference type="Proteomes" id="UP000054485">
    <property type="component" value="Unassembled WGS sequence"/>
</dbReference>
<feature type="compositionally biased region" description="Basic residues" evidence="2">
    <location>
        <begin position="237"/>
        <end position="251"/>
    </location>
</feature>
<feature type="compositionally biased region" description="Low complexity" evidence="2">
    <location>
        <begin position="344"/>
        <end position="355"/>
    </location>
</feature>
<feature type="compositionally biased region" description="Pro residues" evidence="2">
    <location>
        <begin position="285"/>
        <end position="298"/>
    </location>
</feature>
<reference evidence="4" key="2">
    <citation type="submission" date="2015-01" db="EMBL/GenBank/DDBJ databases">
        <title>Evolutionary Origins and Diversification of the Mycorrhizal Mutualists.</title>
        <authorList>
            <consortium name="DOE Joint Genome Institute"/>
            <consortium name="Mycorrhizal Genomics Consortium"/>
            <person name="Kohler A."/>
            <person name="Kuo A."/>
            <person name="Nagy L.G."/>
            <person name="Floudas D."/>
            <person name="Copeland A."/>
            <person name="Barry K.W."/>
            <person name="Cichocki N."/>
            <person name="Veneault-Fourrey C."/>
            <person name="LaButti K."/>
            <person name="Lindquist E.A."/>
            <person name="Lipzen A."/>
            <person name="Lundell T."/>
            <person name="Morin E."/>
            <person name="Murat C."/>
            <person name="Riley R."/>
            <person name="Ohm R."/>
            <person name="Sun H."/>
            <person name="Tunlid A."/>
            <person name="Henrissat B."/>
            <person name="Grigoriev I.V."/>
            <person name="Hibbett D.S."/>
            <person name="Martin F."/>
        </authorList>
    </citation>
    <scope>NUCLEOTIDE SEQUENCE [LARGE SCALE GENOMIC DNA]</scope>
    <source>
        <strain evidence="4">UH-Slu-Lm8-n1</strain>
    </source>
</reference>
<organism evidence="3 4">
    <name type="scientific">Suillus luteus UH-Slu-Lm8-n1</name>
    <dbReference type="NCBI Taxonomy" id="930992"/>
    <lineage>
        <taxon>Eukaryota</taxon>
        <taxon>Fungi</taxon>
        <taxon>Dikarya</taxon>
        <taxon>Basidiomycota</taxon>
        <taxon>Agaricomycotina</taxon>
        <taxon>Agaricomycetes</taxon>
        <taxon>Agaricomycetidae</taxon>
        <taxon>Boletales</taxon>
        <taxon>Suillineae</taxon>
        <taxon>Suillaceae</taxon>
        <taxon>Suillus</taxon>
    </lineage>
</organism>
<evidence type="ECO:0000256" key="1">
    <source>
        <dbReference type="SAM" id="Coils"/>
    </source>
</evidence>
<feature type="region of interest" description="Disordered" evidence="2">
    <location>
        <begin position="1"/>
        <end position="77"/>
    </location>
</feature>
<accession>A0A0D0AF46</accession>
<dbReference type="HOGENOM" id="CLU_425894_0_0_1"/>
<evidence type="ECO:0000313" key="4">
    <source>
        <dbReference type="Proteomes" id="UP000054485"/>
    </source>
</evidence>
<feature type="region of interest" description="Disordered" evidence="2">
    <location>
        <begin position="229"/>
        <end position="400"/>
    </location>
</feature>
<keyword evidence="1" id="KW-0175">Coiled coil</keyword>
<feature type="coiled-coil region" evidence="1">
    <location>
        <begin position="598"/>
        <end position="625"/>
    </location>
</feature>
<dbReference type="EMBL" id="KN835502">
    <property type="protein sequence ID" value="KIK36744.1"/>
    <property type="molecule type" value="Genomic_DNA"/>
</dbReference>
<feature type="compositionally biased region" description="Polar residues" evidence="2">
    <location>
        <begin position="252"/>
        <end position="272"/>
    </location>
</feature>
<evidence type="ECO:0000256" key="2">
    <source>
        <dbReference type="SAM" id="MobiDB-lite"/>
    </source>
</evidence>
<dbReference type="STRING" id="930992.A0A0D0AF46"/>
<gene>
    <name evidence="3" type="ORF">CY34DRAFT_16171</name>
</gene>
<reference evidence="3 4" key="1">
    <citation type="submission" date="2014-04" db="EMBL/GenBank/DDBJ databases">
        <authorList>
            <consortium name="DOE Joint Genome Institute"/>
            <person name="Kuo A."/>
            <person name="Ruytinx J."/>
            <person name="Rineau F."/>
            <person name="Colpaert J."/>
            <person name="Kohler A."/>
            <person name="Nagy L.G."/>
            <person name="Floudas D."/>
            <person name="Copeland A."/>
            <person name="Barry K.W."/>
            <person name="Cichocki N."/>
            <person name="Veneault-Fourrey C."/>
            <person name="LaButti K."/>
            <person name="Lindquist E.A."/>
            <person name="Lipzen A."/>
            <person name="Lundell T."/>
            <person name="Morin E."/>
            <person name="Murat C."/>
            <person name="Sun H."/>
            <person name="Tunlid A."/>
            <person name="Henrissat B."/>
            <person name="Grigoriev I.V."/>
            <person name="Hibbett D.S."/>
            <person name="Martin F."/>
            <person name="Nordberg H.P."/>
            <person name="Cantor M.N."/>
            <person name="Hua S.X."/>
        </authorList>
    </citation>
    <scope>NUCLEOTIDE SEQUENCE [LARGE SCALE GENOMIC DNA]</scope>
    <source>
        <strain evidence="3 4">UH-Slu-Lm8-n1</strain>
    </source>
</reference>
<proteinExistence type="predicted"/>
<keyword evidence="4" id="KW-1185">Reference proteome</keyword>
<name>A0A0D0AF46_9AGAM</name>
<protein>
    <submittedName>
        <fullName evidence="3">Uncharacterized protein</fullName>
    </submittedName>
</protein>
<dbReference type="InParanoid" id="A0A0D0AF46"/>
<sequence length="686" mass="74586">MARAAKNGSVERKVGSLLSGSGSGGAKDSAQMVVDGSDESDAAKEQRLIRAAGKRKAYEEDIDHQENQSQLTCARPSNMPSHVSLGAPVTHRTAKDLTPTFLMDAKLEVSKTNFIRWFIASCSYQCSACARKGASCGYPPLADNIQRNFKCTVCRNGSGEECSLLPDLIEVYIREAYQLDVGEARILASSKSINPQGTLSSYYQTWLEEPAGRCTESDDESRERLKALQTAMSLERPRRRKKGGRVSHTKHSLLQQTSAQRPSMSLSESQPKPQKRVKLIVSLPPEQPPPAQTSPPPIHLTQALPPVIPPAQGSSMPTPVKISPGGSWLPHDQAIQTPPPRSPSTPSIQISSGGSPPSPTTPARLLAGQPPPLSPSTPIFVDLRQPSSPSATPNLAPAKISPPTIAPETVATSGIHGNAPQDHSPAEAEHRHAASNHHLVDRQNTVLHDFNTGTEEKFAGADPLPPSCNFVKLKSETAILSDGLAKLAMEDLSLQADFSSRQEADSYLLKMLQGSLQTCDFLRSIVNERNSRHIAVTRSLEDRICSLSLENGQLKKGVAAKCLEQRICLLEVENDQLRGRLLRQGQAQEDGRVQGKAVQDLEQKIRQLELKTEQLQGRLARREQAIASMNIRTKLADYVLRPTSQRDLLASDDAQTLDPIADTDLRGLISMIHTHLDGIQPTLATK</sequence>
<dbReference type="OrthoDB" id="2681633at2759"/>
<evidence type="ECO:0000313" key="3">
    <source>
        <dbReference type="EMBL" id="KIK36744.1"/>
    </source>
</evidence>